<dbReference type="Proteomes" id="UP000034086">
    <property type="component" value="Unassembled WGS sequence"/>
</dbReference>
<dbReference type="SUPFAM" id="SSF53335">
    <property type="entry name" value="S-adenosyl-L-methionine-dependent methyltransferases"/>
    <property type="match status" value="1"/>
</dbReference>
<evidence type="ECO:0000313" key="3">
    <source>
        <dbReference type="EMBL" id="KKU03794.1"/>
    </source>
</evidence>
<feature type="domain" description="Methyltransferase type 11" evidence="2">
    <location>
        <begin position="36"/>
        <end position="128"/>
    </location>
</feature>
<dbReference type="PANTHER" id="PTHR43861:SF3">
    <property type="entry name" value="PUTATIVE (AFU_ORTHOLOGUE AFUA_2G14390)-RELATED"/>
    <property type="match status" value="1"/>
</dbReference>
<evidence type="ECO:0000256" key="1">
    <source>
        <dbReference type="ARBA" id="ARBA00022679"/>
    </source>
</evidence>
<dbReference type="GO" id="GO:0008168">
    <property type="term" value="F:methyltransferase activity"/>
    <property type="evidence" value="ECO:0007669"/>
    <property type="project" value="UniProtKB-KW"/>
</dbReference>
<dbReference type="EMBL" id="LCKQ01000010">
    <property type="protein sequence ID" value="KKU03794.1"/>
    <property type="molecule type" value="Genomic_DNA"/>
</dbReference>
<dbReference type="Pfam" id="PF08241">
    <property type="entry name" value="Methyltransf_11"/>
    <property type="match status" value="1"/>
</dbReference>
<dbReference type="InterPro" id="IPR029063">
    <property type="entry name" value="SAM-dependent_MTases_sf"/>
</dbReference>
<reference evidence="3 4" key="1">
    <citation type="journal article" date="2015" name="Nature">
        <title>rRNA introns, odd ribosomes, and small enigmatic genomes across a large radiation of phyla.</title>
        <authorList>
            <person name="Brown C.T."/>
            <person name="Hug L.A."/>
            <person name="Thomas B.C."/>
            <person name="Sharon I."/>
            <person name="Castelle C.J."/>
            <person name="Singh A."/>
            <person name="Wilkins M.J."/>
            <person name="Williams K.H."/>
            <person name="Banfield J.F."/>
        </authorList>
    </citation>
    <scope>NUCLEOTIDE SEQUENCE [LARGE SCALE GENOMIC DNA]</scope>
</reference>
<dbReference type="AlphaFoldDB" id="A0A0G1M681"/>
<name>A0A0G1M681_9BACT</name>
<keyword evidence="1 3" id="KW-0808">Transferase</keyword>
<evidence type="ECO:0000313" key="4">
    <source>
        <dbReference type="Proteomes" id="UP000034086"/>
    </source>
</evidence>
<dbReference type="Gene3D" id="3.40.50.150">
    <property type="entry name" value="Vaccinia Virus protein VP39"/>
    <property type="match status" value="1"/>
</dbReference>
<sequence length="239" mass="27525">MNLVKNYLFSLIKNSYLQNDKNIRSFMDKNDEASVVDLGCDDGIRTKKMGLFIGTKKLFGVEVVKKRLHLAKKRGVIVSECNLNNVLPFRRNSFDVVHSNQVIEHLYDTDTFVQEIFRILKPGAYAIISTENLSSWHNIFALLLGFQPFSMTNFSNRGNIGNPLALWNGKITKNSAIKSWQHNRLFSYRGLTDLFNKHGFDIERVKTSGYYPLPGFFSKIDPLHGHWIAIKVRKPKEKK</sequence>
<dbReference type="CDD" id="cd02440">
    <property type="entry name" value="AdoMet_MTases"/>
    <property type="match status" value="1"/>
</dbReference>
<keyword evidence="3" id="KW-0489">Methyltransferase</keyword>
<organism evidence="3 4">
    <name type="scientific">Candidatus Woesebacteria bacterium GW2011_GWE1_45_18</name>
    <dbReference type="NCBI Taxonomy" id="1618598"/>
    <lineage>
        <taxon>Bacteria</taxon>
        <taxon>Candidatus Woeseibacteriota</taxon>
    </lineage>
</organism>
<accession>A0A0G1M681</accession>
<dbReference type="GO" id="GO:0032259">
    <property type="term" value="P:methylation"/>
    <property type="evidence" value="ECO:0007669"/>
    <property type="project" value="UniProtKB-KW"/>
</dbReference>
<gene>
    <name evidence="3" type="ORF">UX03_C0010G0010</name>
</gene>
<comment type="caution">
    <text evidence="3">The sequence shown here is derived from an EMBL/GenBank/DDBJ whole genome shotgun (WGS) entry which is preliminary data.</text>
</comment>
<dbReference type="InterPro" id="IPR013216">
    <property type="entry name" value="Methyltransf_11"/>
</dbReference>
<protein>
    <submittedName>
        <fullName evidence="3">Methyltransferase type 11</fullName>
    </submittedName>
</protein>
<evidence type="ECO:0000259" key="2">
    <source>
        <dbReference type="Pfam" id="PF08241"/>
    </source>
</evidence>
<dbReference type="PANTHER" id="PTHR43861">
    <property type="entry name" value="TRANS-ACONITATE 2-METHYLTRANSFERASE-RELATED"/>
    <property type="match status" value="1"/>
</dbReference>
<proteinExistence type="predicted"/>